<sequence>MSLGENRTILMNCSVFCDLFIKIIKYLSEMEPTRLRREIEDAIDLPAEGVRRASNEPNYFNYTDILIIKNIVSKCILICPILRCFRIGFFGRKKPCATEKIYAIIFLLCIIENVGKF</sequence>
<dbReference type="EMBL" id="RIBP01000004">
    <property type="protein sequence ID" value="TRZ37964.1"/>
    <property type="molecule type" value="Genomic_DNA"/>
</dbReference>
<evidence type="ECO:0000313" key="2">
    <source>
        <dbReference type="Proteomes" id="UP000319837"/>
    </source>
</evidence>
<comment type="caution">
    <text evidence="1">The sequence shown here is derived from an EMBL/GenBank/DDBJ whole genome shotgun (WGS) entry which is preliminary data.</text>
</comment>
<organism evidence="1 2">
    <name type="scientific">Niallia circulans</name>
    <name type="common">Bacillus circulans</name>
    <dbReference type="NCBI Taxonomy" id="1397"/>
    <lineage>
        <taxon>Bacteria</taxon>
        <taxon>Bacillati</taxon>
        <taxon>Bacillota</taxon>
        <taxon>Bacilli</taxon>
        <taxon>Bacillales</taxon>
        <taxon>Bacillaceae</taxon>
        <taxon>Niallia</taxon>
    </lineage>
</organism>
<dbReference type="AlphaFoldDB" id="A0A553SLU8"/>
<proteinExistence type="predicted"/>
<protein>
    <submittedName>
        <fullName evidence="1">Uncharacterized protein</fullName>
    </submittedName>
</protein>
<accession>A0A553SLU8</accession>
<name>A0A553SLU8_NIACI</name>
<dbReference type="Proteomes" id="UP000319837">
    <property type="component" value="Unassembled WGS sequence"/>
</dbReference>
<reference evidence="2" key="1">
    <citation type="submission" date="2018-10" db="EMBL/GenBank/DDBJ databases">
        <title>FDA dAtabase for Regulatory Grade micrObial Sequences (FDA-ARGOS): Supporting development and validation of Infectious Disease Dx tests.</title>
        <authorList>
            <person name="Minogue T."/>
            <person name="Wolcott M."/>
            <person name="Wasieloski L."/>
            <person name="Aguilar W."/>
            <person name="Moore D."/>
            <person name="Tallon L."/>
            <person name="Sadzewicz L."/>
            <person name="Sengamalay N."/>
            <person name="Ott S."/>
            <person name="Godinez A."/>
            <person name="Nagaraj S."/>
            <person name="Vavikolanu K."/>
            <person name="Vyas G."/>
            <person name="Nadendla S."/>
            <person name="George J."/>
            <person name="Sichtig H."/>
        </authorList>
    </citation>
    <scope>NUCLEOTIDE SEQUENCE [LARGE SCALE GENOMIC DNA]</scope>
    <source>
        <strain evidence="2">FDAARGOS_343</strain>
    </source>
</reference>
<gene>
    <name evidence="1" type="ORF">CEQ21_21340</name>
</gene>
<evidence type="ECO:0000313" key="1">
    <source>
        <dbReference type="EMBL" id="TRZ37964.1"/>
    </source>
</evidence>